<gene>
    <name evidence="2" type="ordered locus">Maqu_2928</name>
</gene>
<dbReference type="KEGG" id="maq:Maqu_2928"/>
<dbReference type="HOGENOM" id="CLU_000445_44_1_6"/>
<dbReference type="InterPro" id="IPR029062">
    <property type="entry name" value="Class_I_gatase-like"/>
</dbReference>
<dbReference type="Gene3D" id="3.40.50.880">
    <property type="match status" value="1"/>
</dbReference>
<feature type="domain" description="DJ-1/PfpI" evidence="1">
    <location>
        <begin position="30"/>
        <end position="193"/>
    </location>
</feature>
<dbReference type="PANTHER" id="PTHR43130:SF15">
    <property type="entry name" value="THIJ_PFPI FAMILY PROTEIN (AFU_ORTHOLOGUE AFUA_5G14240)"/>
    <property type="match status" value="1"/>
</dbReference>
<dbReference type="Pfam" id="PF01965">
    <property type="entry name" value="DJ-1_PfpI"/>
    <property type="match status" value="1"/>
</dbReference>
<dbReference type="SUPFAM" id="SSF52317">
    <property type="entry name" value="Class I glutamine amidotransferase-like"/>
    <property type="match status" value="1"/>
</dbReference>
<dbReference type="PANTHER" id="PTHR43130">
    <property type="entry name" value="ARAC-FAMILY TRANSCRIPTIONAL REGULATOR"/>
    <property type="match status" value="1"/>
</dbReference>
<organism evidence="2 3">
    <name type="scientific">Marinobacter nauticus (strain ATCC 700491 / DSM 11845 / VT8)</name>
    <name type="common">Marinobacter aquaeolei</name>
    <dbReference type="NCBI Taxonomy" id="351348"/>
    <lineage>
        <taxon>Bacteria</taxon>
        <taxon>Pseudomonadati</taxon>
        <taxon>Pseudomonadota</taxon>
        <taxon>Gammaproteobacteria</taxon>
        <taxon>Pseudomonadales</taxon>
        <taxon>Marinobacteraceae</taxon>
        <taxon>Marinobacter</taxon>
    </lineage>
</organism>
<evidence type="ECO:0000259" key="1">
    <source>
        <dbReference type="Pfam" id="PF01965"/>
    </source>
</evidence>
<dbReference type="AlphaFoldDB" id="A1U4T3"/>
<dbReference type="InterPro" id="IPR002818">
    <property type="entry name" value="DJ-1/PfpI"/>
</dbReference>
<reference evidence="3" key="1">
    <citation type="journal article" date="2011" name="Appl. Environ. Microbiol.">
        <title>Genomic potential of Marinobacter aquaeolei, a biogeochemical 'opportunitroph'.</title>
        <authorList>
            <person name="Singer E."/>
            <person name="Webb E.A."/>
            <person name="Nelson W.C."/>
            <person name="Heidelberg J.F."/>
            <person name="Ivanova N."/>
            <person name="Pati A."/>
            <person name="Edwards K.J."/>
        </authorList>
    </citation>
    <scope>NUCLEOTIDE SEQUENCE [LARGE SCALE GENOMIC DNA]</scope>
    <source>
        <strain evidence="3">ATCC 700491 / DSM 11845 / VT8</strain>
    </source>
</reference>
<sequence length="233" mass="25147">MSTGRPRLCSGSVTGNGGRYAQGAGMNFGILVFDGVEELDFVGPWEILKIWSKIADGPENCFIVGESQTAISCARGLSVNPQISFEDCPKLDYLLVPGGQGTRKEVQNRVLLEFVESQARHCQAVLSVCTGAFILHAAGLLADKKATTHWASLGRLRDLGNVEVMEKRFVRDGNIWTSAGVSAGIDLMLAFIASRAGDEVAGQVQFNSEYYPTSTNYGGFELHPDAPAYLKHS</sequence>
<evidence type="ECO:0000313" key="3">
    <source>
        <dbReference type="Proteomes" id="UP000000998"/>
    </source>
</evidence>
<evidence type="ECO:0000313" key="2">
    <source>
        <dbReference type="EMBL" id="ABM20002.1"/>
    </source>
</evidence>
<accession>A1U4T3</accession>
<name>A1U4T3_MARN8</name>
<dbReference type="InterPro" id="IPR052158">
    <property type="entry name" value="INH-QAR"/>
</dbReference>
<protein>
    <submittedName>
        <fullName evidence="2">Transcriptional regulator, AraC family</fullName>
    </submittedName>
</protein>
<proteinExistence type="predicted"/>
<dbReference type="Proteomes" id="UP000000998">
    <property type="component" value="Chromosome"/>
</dbReference>
<dbReference type="EMBL" id="CP000514">
    <property type="protein sequence ID" value="ABM20002.1"/>
    <property type="molecule type" value="Genomic_DNA"/>
</dbReference>
<dbReference type="STRING" id="351348.Maqu_2928"/>
<dbReference type="eggNOG" id="COG4977">
    <property type="taxonomic scope" value="Bacteria"/>
</dbReference>
<dbReference type="CDD" id="cd03139">
    <property type="entry name" value="GATase1_PfpI_2"/>
    <property type="match status" value="1"/>
</dbReference>